<dbReference type="EMBL" id="JBHULI010000002">
    <property type="protein sequence ID" value="MFD2531196.1"/>
    <property type="molecule type" value="Genomic_DNA"/>
</dbReference>
<evidence type="ECO:0000256" key="1">
    <source>
        <dbReference type="ARBA" id="ARBA00010529"/>
    </source>
</evidence>
<dbReference type="Gene3D" id="4.10.520.10">
    <property type="entry name" value="IHF-like DNA-binding proteins"/>
    <property type="match status" value="1"/>
</dbReference>
<evidence type="ECO:0000313" key="3">
    <source>
        <dbReference type="EMBL" id="MFD2531196.1"/>
    </source>
</evidence>
<reference evidence="4" key="1">
    <citation type="journal article" date="2019" name="Int. J. Syst. Evol. Microbiol.">
        <title>The Global Catalogue of Microorganisms (GCM) 10K type strain sequencing project: providing services to taxonomists for standard genome sequencing and annotation.</title>
        <authorList>
            <consortium name="The Broad Institute Genomics Platform"/>
            <consortium name="The Broad Institute Genome Sequencing Center for Infectious Disease"/>
            <person name="Wu L."/>
            <person name="Ma J."/>
        </authorList>
    </citation>
    <scope>NUCLEOTIDE SEQUENCE [LARGE SCALE GENOMIC DNA]</scope>
    <source>
        <strain evidence="4">KCTC 52042</strain>
    </source>
</reference>
<keyword evidence="4" id="KW-1185">Reference proteome</keyword>
<comment type="similarity">
    <text evidence="1">Belongs to the bacterial histone-like protein family.</text>
</comment>
<accession>A0ABW5JG15</accession>
<organism evidence="3 4">
    <name type="scientific">Gracilimonas halophila</name>
    <dbReference type="NCBI Taxonomy" id="1834464"/>
    <lineage>
        <taxon>Bacteria</taxon>
        <taxon>Pseudomonadati</taxon>
        <taxon>Balneolota</taxon>
        <taxon>Balneolia</taxon>
        <taxon>Balneolales</taxon>
        <taxon>Balneolaceae</taxon>
        <taxon>Gracilimonas</taxon>
    </lineage>
</organism>
<keyword evidence="2 3" id="KW-0238">DNA-binding</keyword>
<dbReference type="Pfam" id="PF00216">
    <property type="entry name" value="Bac_DNA_binding"/>
    <property type="match status" value="1"/>
</dbReference>
<dbReference type="InterPro" id="IPR010992">
    <property type="entry name" value="IHF-like_DNA-bd_dom_sf"/>
</dbReference>
<gene>
    <name evidence="3" type="ORF">ACFSVN_01915</name>
</gene>
<dbReference type="GO" id="GO:0003677">
    <property type="term" value="F:DNA binding"/>
    <property type="evidence" value="ECO:0007669"/>
    <property type="project" value="UniProtKB-KW"/>
</dbReference>
<dbReference type="RefSeq" id="WP_390297781.1">
    <property type="nucleotide sequence ID" value="NZ_JBHULI010000002.1"/>
</dbReference>
<dbReference type="Proteomes" id="UP001597460">
    <property type="component" value="Unassembled WGS sequence"/>
</dbReference>
<evidence type="ECO:0000313" key="4">
    <source>
        <dbReference type="Proteomes" id="UP001597460"/>
    </source>
</evidence>
<comment type="caution">
    <text evidence="3">The sequence shown here is derived from an EMBL/GenBank/DDBJ whole genome shotgun (WGS) entry which is preliminary data.</text>
</comment>
<protein>
    <submittedName>
        <fullName evidence="3">HU family DNA-binding protein</fullName>
    </submittedName>
</protein>
<dbReference type="SUPFAM" id="SSF47729">
    <property type="entry name" value="IHF-like DNA-binding proteins"/>
    <property type="match status" value="1"/>
</dbReference>
<sequence length="65" mass="7357">MTKEFLETLGIVIRDQIIMKNSVEIKGLGTFKPVHHNQKQEKKADGTNVMMPPKDTIEFTAENKG</sequence>
<proteinExistence type="inferred from homology"/>
<dbReference type="InterPro" id="IPR000119">
    <property type="entry name" value="Hist_DNA-bd"/>
</dbReference>
<evidence type="ECO:0000256" key="2">
    <source>
        <dbReference type="ARBA" id="ARBA00023125"/>
    </source>
</evidence>
<name>A0ABW5JG15_9BACT</name>